<dbReference type="AlphaFoldDB" id="A0A2A6ZC59"/>
<organism evidence="1 2">
    <name type="scientific">Faecalibacterium langellae</name>
    <dbReference type="NCBI Taxonomy" id="3435293"/>
    <lineage>
        <taxon>Bacteria</taxon>
        <taxon>Bacillati</taxon>
        <taxon>Bacillota</taxon>
        <taxon>Clostridia</taxon>
        <taxon>Eubacteriales</taxon>
        <taxon>Oscillospiraceae</taxon>
        <taxon>Faecalibacterium</taxon>
    </lineage>
</organism>
<evidence type="ECO:0000313" key="2">
    <source>
        <dbReference type="Proteomes" id="UP000220752"/>
    </source>
</evidence>
<keyword evidence="2" id="KW-1185">Reference proteome</keyword>
<dbReference type="EMBL" id="NMTQ01000021">
    <property type="protein sequence ID" value="PDX58960.1"/>
    <property type="molecule type" value="Genomic_DNA"/>
</dbReference>
<gene>
    <name evidence="1" type="ORF">CGS46_05570</name>
</gene>
<evidence type="ECO:0000313" key="1">
    <source>
        <dbReference type="EMBL" id="PDX58960.1"/>
    </source>
</evidence>
<reference evidence="1 2" key="1">
    <citation type="journal article" date="2017" name="Front. Microbiol.">
        <title>New Insights into the Diversity of the Genus Faecalibacterium.</title>
        <authorList>
            <person name="Benevides L."/>
            <person name="Burman S."/>
            <person name="Martin R."/>
            <person name="Robert V."/>
            <person name="Thomas M."/>
            <person name="Miquel S."/>
            <person name="Chain F."/>
            <person name="Sokol H."/>
            <person name="Bermudez-Humaran L.G."/>
            <person name="Morrison M."/>
            <person name="Langella P."/>
            <person name="Azevedo V.A."/>
            <person name="Chatel J.M."/>
            <person name="Soares S."/>
        </authorList>
    </citation>
    <scope>NUCLEOTIDE SEQUENCE [LARGE SCALE GENOMIC DNA]</scope>
    <source>
        <strain evidence="2">CNCM I-4540</strain>
    </source>
</reference>
<sequence>MLSTSIPLVLIKILAVLKTRMSDKFNGGKYLFAISGNDFPLHIRLTVDNKPKQFDQMLGQYSIAALLPVYGDDPMLTATVGDYRSKTNFCDADYAD</sequence>
<comment type="caution">
    <text evidence="1">The sequence shown here is derived from an EMBL/GenBank/DDBJ whole genome shotgun (WGS) entry which is preliminary data.</text>
</comment>
<name>A0A2A6ZC59_9FIRM</name>
<protein>
    <submittedName>
        <fullName evidence="1">Uncharacterized protein</fullName>
    </submittedName>
</protein>
<accession>A0A2A6ZC59</accession>
<dbReference type="Proteomes" id="UP000220752">
    <property type="component" value="Unassembled WGS sequence"/>
</dbReference>
<proteinExistence type="predicted"/>